<dbReference type="RefSeq" id="XP_009030659.1">
    <property type="nucleotide sequence ID" value="XM_009032411.1"/>
</dbReference>
<evidence type="ECO:0000313" key="4">
    <source>
        <dbReference type="Proteomes" id="UP000015101"/>
    </source>
</evidence>
<keyword evidence="4" id="KW-1185">Reference proteome</keyword>
<dbReference type="EMBL" id="KB097701">
    <property type="protein sequence ID" value="ESN91253.1"/>
    <property type="molecule type" value="Genomic_DNA"/>
</dbReference>
<reference evidence="2 4" key="2">
    <citation type="journal article" date="2013" name="Nature">
        <title>Insights into bilaterian evolution from three spiralian genomes.</title>
        <authorList>
            <person name="Simakov O."/>
            <person name="Marletaz F."/>
            <person name="Cho S.J."/>
            <person name="Edsinger-Gonzales E."/>
            <person name="Havlak P."/>
            <person name="Hellsten U."/>
            <person name="Kuo D.H."/>
            <person name="Larsson T."/>
            <person name="Lv J."/>
            <person name="Arendt D."/>
            <person name="Savage R."/>
            <person name="Osoegawa K."/>
            <person name="de Jong P."/>
            <person name="Grimwood J."/>
            <person name="Chapman J.A."/>
            <person name="Shapiro H."/>
            <person name="Aerts A."/>
            <person name="Otillar R.P."/>
            <person name="Terry A.Y."/>
            <person name="Boore J.L."/>
            <person name="Grigoriev I.V."/>
            <person name="Lindberg D.R."/>
            <person name="Seaver E.C."/>
            <person name="Weisblat D.A."/>
            <person name="Putnam N.H."/>
            <person name="Rokhsar D.S."/>
        </authorList>
    </citation>
    <scope>NUCLEOTIDE SEQUENCE</scope>
</reference>
<name>T1FHR9_HELRO</name>
<accession>T1FHR9</accession>
<sequence>MKRHQSGAEKRKKIQEFVESQKNAFHKYLLVNSDIELPVPSTSSFEPCHRPIRVEKREEEGGSEHQVDEKNSEITEDRENPDKLYNKKNEEINDIALWPARRGHASYLSYHICDEFVGLVGNQHITNSMKSEMALDKNICNDCIPGRVFTIGKRQTRSAKHWKSLK</sequence>
<evidence type="ECO:0000313" key="3">
    <source>
        <dbReference type="EnsemblMetazoa" id="HelroP182111"/>
    </source>
</evidence>
<dbReference type="InParanoid" id="T1FHR9"/>
<dbReference type="HOGENOM" id="CLU_1604528_0_0_1"/>
<dbReference type="AlphaFoldDB" id="T1FHR9"/>
<evidence type="ECO:0000313" key="2">
    <source>
        <dbReference type="EMBL" id="ESN91253.1"/>
    </source>
</evidence>
<feature type="compositionally biased region" description="Basic and acidic residues" evidence="1">
    <location>
        <begin position="47"/>
        <end position="83"/>
    </location>
</feature>
<dbReference type="KEGG" id="hro:HELRODRAFT_182111"/>
<dbReference type="CTD" id="20208368"/>
<dbReference type="EMBL" id="AMQM01007980">
    <property type="status" value="NOT_ANNOTATED_CDS"/>
    <property type="molecule type" value="Genomic_DNA"/>
</dbReference>
<proteinExistence type="predicted"/>
<dbReference type="EnsemblMetazoa" id="HelroT182111">
    <property type="protein sequence ID" value="HelroP182111"/>
    <property type="gene ID" value="HelroG182111"/>
</dbReference>
<reference evidence="3" key="3">
    <citation type="submission" date="2015-06" db="UniProtKB">
        <authorList>
            <consortium name="EnsemblMetazoa"/>
        </authorList>
    </citation>
    <scope>IDENTIFICATION</scope>
</reference>
<dbReference type="Proteomes" id="UP000015101">
    <property type="component" value="Unassembled WGS sequence"/>
</dbReference>
<evidence type="ECO:0000256" key="1">
    <source>
        <dbReference type="SAM" id="MobiDB-lite"/>
    </source>
</evidence>
<organism evidence="3 4">
    <name type="scientific">Helobdella robusta</name>
    <name type="common">Californian leech</name>
    <dbReference type="NCBI Taxonomy" id="6412"/>
    <lineage>
        <taxon>Eukaryota</taxon>
        <taxon>Metazoa</taxon>
        <taxon>Spiralia</taxon>
        <taxon>Lophotrochozoa</taxon>
        <taxon>Annelida</taxon>
        <taxon>Clitellata</taxon>
        <taxon>Hirudinea</taxon>
        <taxon>Rhynchobdellida</taxon>
        <taxon>Glossiphoniidae</taxon>
        <taxon>Helobdella</taxon>
    </lineage>
</organism>
<dbReference type="GeneID" id="20208368"/>
<protein>
    <submittedName>
        <fullName evidence="2 3">Uncharacterized protein</fullName>
    </submittedName>
</protein>
<feature type="region of interest" description="Disordered" evidence="1">
    <location>
        <begin position="42"/>
        <end position="83"/>
    </location>
</feature>
<reference evidence="4" key="1">
    <citation type="submission" date="2012-12" db="EMBL/GenBank/DDBJ databases">
        <authorList>
            <person name="Hellsten U."/>
            <person name="Grimwood J."/>
            <person name="Chapman J.A."/>
            <person name="Shapiro H."/>
            <person name="Aerts A."/>
            <person name="Otillar R.P."/>
            <person name="Terry A.Y."/>
            <person name="Boore J.L."/>
            <person name="Simakov O."/>
            <person name="Marletaz F."/>
            <person name="Cho S.-J."/>
            <person name="Edsinger-Gonzales E."/>
            <person name="Havlak P."/>
            <person name="Kuo D.-H."/>
            <person name="Larsson T."/>
            <person name="Lv J."/>
            <person name="Arendt D."/>
            <person name="Savage R."/>
            <person name="Osoegawa K."/>
            <person name="de Jong P."/>
            <person name="Lindberg D.R."/>
            <person name="Seaver E.C."/>
            <person name="Weisblat D.A."/>
            <person name="Putnam N.H."/>
            <person name="Grigoriev I.V."/>
            <person name="Rokhsar D.S."/>
        </authorList>
    </citation>
    <scope>NUCLEOTIDE SEQUENCE</scope>
</reference>
<gene>
    <name evidence="3" type="primary">20208368</name>
    <name evidence="2" type="ORF">HELRODRAFT_182111</name>
</gene>